<reference evidence="8" key="1">
    <citation type="submission" date="2025-05" db="UniProtKB">
        <authorList>
            <consortium name="EnsemblMetazoa"/>
        </authorList>
    </citation>
    <scope>IDENTIFICATION</scope>
</reference>
<accession>A0ABM5JLS7</accession>
<keyword evidence="9" id="KW-1185">Reference proteome</keyword>
<evidence type="ECO:0000256" key="3">
    <source>
        <dbReference type="ARBA" id="ARBA00023125"/>
    </source>
</evidence>
<dbReference type="PROSITE" id="PS51253">
    <property type="entry name" value="HTH_CENPB"/>
    <property type="match status" value="1"/>
</dbReference>
<dbReference type="GeneID" id="126879722"/>
<dbReference type="EnsemblMetazoa" id="XM_050642934.1">
    <property type="protein sequence ID" value="XP_050498891.1"/>
    <property type="gene ID" value="LOC126879722"/>
</dbReference>
<evidence type="ECO:0008006" key="10">
    <source>
        <dbReference type="Google" id="ProtNLM"/>
    </source>
</evidence>
<name>A0ABM5JLS7_DIAVI</name>
<dbReference type="Gene3D" id="1.10.10.60">
    <property type="entry name" value="Homeodomain-like"/>
    <property type="match status" value="1"/>
</dbReference>
<dbReference type="InterPro" id="IPR036388">
    <property type="entry name" value="WH-like_DNA-bd_sf"/>
</dbReference>
<comment type="similarity">
    <text evidence="2">Belongs to the tigger transposable element derived protein family.</text>
</comment>
<proteinExistence type="inferred from homology"/>
<dbReference type="SMART" id="SM00674">
    <property type="entry name" value="CENPB"/>
    <property type="match status" value="1"/>
</dbReference>
<dbReference type="Pfam" id="PF04218">
    <property type="entry name" value="CENP-B_N"/>
    <property type="match status" value="1"/>
</dbReference>
<feature type="DNA-binding region" description="H-T-H motif" evidence="5">
    <location>
        <begin position="28"/>
        <end position="48"/>
    </location>
</feature>
<dbReference type="PANTHER" id="PTHR19303:SF16">
    <property type="entry name" value="JERKY PROTEIN HOMOLOG-LIKE"/>
    <property type="match status" value="1"/>
</dbReference>
<organism evidence="8 9">
    <name type="scientific">Diabrotica virgifera virgifera</name>
    <name type="common">western corn rootworm</name>
    <dbReference type="NCBI Taxonomy" id="50390"/>
    <lineage>
        <taxon>Eukaryota</taxon>
        <taxon>Metazoa</taxon>
        <taxon>Ecdysozoa</taxon>
        <taxon>Arthropoda</taxon>
        <taxon>Hexapoda</taxon>
        <taxon>Insecta</taxon>
        <taxon>Pterygota</taxon>
        <taxon>Neoptera</taxon>
        <taxon>Endopterygota</taxon>
        <taxon>Coleoptera</taxon>
        <taxon>Polyphaga</taxon>
        <taxon>Cucujiformia</taxon>
        <taxon>Chrysomeloidea</taxon>
        <taxon>Chrysomelidae</taxon>
        <taxon>Galerucinae</taxon>
        <taxon>Diabroticina</taxon>
        <taxon>Diabroticites</taxon>
        <taxon>Diabrotica</taxon>
    </lineage>
</organism>
<evidence type="ECO:0000259" key="6">
    <source>
        <dbReference type="PROSITE" id="PS50960"/>
    </source>
</evidence>
<dbReference type="Pfam" id="PF03184">
    <property type="entry name" value="DDE_1"/>
    <property type="match status" value="1"/>
</dbReference>
<dbReference type="InterPro" id="IPR050863">
    <property type="entry name" value="CenT-Element_Derived"/>
</dbReference>
<evidence type="ECO:0000259" key="7">
    <source>
        <dbReference type="PROSITE" id="PS51253"/>
    </source>
</evidence>
<dbReference type="InterPro" id="IPR007889">
    <property type="entry name" value="HTH_Psq"/>
</dbReference>
<feature type="domain" description="HTH CENPB-type" evidence="7">
    <location>
        <begin position="67"/>
        <end position="140"/>
    </location>
</feature>
<comment type="subcellular location">
    <subcellularLocation>
        <location evidence="1 5">Nucleus</location>
    </subcellularLocation>
</comment>
<dbReference type="InterPro" id="IPR009057">
    <property type="entry name" value="Homeodomain-like_sf"/>
</dbReference>
<evidence type="ECO:0000313" key="9">
    <source>
        <dbReference type="Proteomes" id="UP001652700"/>
    </source>
</evidence>
<evidence type="ECO:0000256" key="5">
    <source>
        <dbReference type="PROSITE-ProRule" id="PRU00320"/>
    </source>
</evidence>
<dbReference type="SUPFAM" id="SSF46689">
    <property type="entry name" value="Homeodomain-like"/>
    <property type="match status" value="2"/>
</dbReference>
<dbReference type="InterPro" id="IPR036397">
    <property type="entry name" value="RNaseH_sf"/>
</dbReference>
<dbReference type="RefSeq" id="XP_050498891.1">
    <property type="nucleotide sequence ID" value="XM_050642934.1"/>
</dbReference>
<sequence>MAAKRKNVVVTMEKKLEALGRIDKGESLKTVAASYGVVTSTVSDWKKNRTKIEEFCFKMITKDSLDNRCKTNKAKNETLDDALYVCFCAERERGLPVSGPIIQETALKLNKMLPDCEPDFTASQGWLDRWKKRHGIRQLSITGESLSGDNNAAHDYKSKFLDFVREENLTADQIYNADETGLFYRMFPSKTLASKTEEAAKGYKKSKDRLTIMACSNASGKHKFPLVLIGKSKNPRALKNVNRDYLPVVYQSQKNAWMDSTTFKNWFFDCFVPGVTKYLKDCGLPNKAVLIIDNAPSYPSADVLVSGDITVKFLPPNVTALLQPMDQGVLEKIKKVYRRQMLSTIIEDEGQHGVVEVLKTFNVKTVIYMIAESWEQVTTISLIKSWKKLWKGVCDLPENSIQPVDNCYLENDSPDEVQSQELLNMFQNIDGCSEVDESDINLWLEADNNGGYAPLTDEAVIALCLPDASESDAENADGDIEQPVMSHGDAMTQLDALMVYFERQAETSPAELLMLKRLRDRTARKRQTKLTQPKLTDFFITKK</sequence>
<evidence type="ECO:0000256" key="1">
    <source>
        <dbReference type="ARBA" id="ARBA00004123"/>
    </source>
</evidence>
<evidence type="ECO:0000256" key="4">
    <source>
        <dbReference type="ARBA" id="ARBA00023242"/>
    </source>
</evidence>
<dbReference type="Proteomes" id="UP001652700">
    <property type="component" value="Unplaced"/>
</dbReference>
<evidence type="ECO:0000256" key="2">
    <source>
        <dbReference type="ARBA" id="ARBA00010881"/>
    </source>
</evidence>
<evidence type="ECO:0000313" key="8">
    <source>
        <dbReference type="EnsemblMetazoa" id="XP_050498891.1"/>
    </source>
</evidence>
<dbReference type="Gene3D" id="3.30.420.10">
    <property type="entry name" value="Ribonuclease H-like superfamily/Ribonuclease H"/>
    <property type="match status" value="1"/>
</dbReference>
<dbReference type="Gene3D" id="1.10.10.10">
    <property type="entry name" value="Winged helix-like DNA-binding domain superfamily/Winged helix DNA-binding domain"/>
    <property type="match status" value="1"/>
</dbReference>
<dbReference type="PROSITE" id="PS50960">
    <property type="entry name" value="HTH_PSQ"/>
    <property type="match status" value="1"/>
</dbReference>
<protein>
    <recommendedName>
        <fullName evidence="10">Jerky protein homolog-like</fullName>
    </recommendedName>
</protein>
<dbReference type="InterPro" id="IPR006600">
    <property type="entry name" value="HTH_CenpB_DNA-bd_dom"/>
</dbReference>
<dbReference type="PANTHER" id="PTHR19303">
    <property type="entry name" value="TRANSPOSON"/>
    <property type="match status" value="1"/>
</dbReference>
<feature type="domain" description="HTH psq-type" evidence="6">
    <location>
        <begin position="1"/>
        <end position="52"/>
    </location>
</feature>
<keyword evidence="3 5" id="KW-0238">DNA-binding</keyword>
<dbReference type="InterPro" id="IPR004875">
    <property type="entry name" value="DDE_SF_endonuclease_dom"/>
</dbReference>
<keyword evidence="4 5" id="KW-0539">Nucleus</keyword>
<dbReference type="Pfam" id="PF03221">
    <property type="entry name" value="HTH_Tnp_Tc5"/>
    <property type="match status" value="1"/>
</dbReference>